<dbReference type="Pfam" id="PF00797">
    <property type="entry name" value="Acetyltransf_2"/>
    <property type="match status" value="1"/>
</dbReference>
<dbReference type="Gene3D" id="2.40.128.150">
    <property type="entry name" value="Cysteine proteinases"/>
    <property type="match status" value="1"/>
</dbReference>
<dbReference type="SUPFAM" id="SSF54001">
    <property type="entry name" value="Cysteine proteinases"/>
    <property type="match status" value="1"/>
</dbReference>
<protein>
    <submittedName>
        <fullName evidence="3">Acetyltransferase</fullName>
    </submittedName>
</protein>
<dbReference type="Proteomes" id="UP000463138">
    <property type="component" value="Unassembled WGS sequence"/>
</dbReference>
<dbReference type="GO" id="GO:0016407">
    <property type="term" value="F:acetyltransferase activity"/>
    <property type="evidence" value="ECO:0007669"/>
    <property type="project" value="InterPro"/>
</dbReference>
<accession>A0A7V7KT05</accession>
<dbReference type="EMBL" id="QOVF01000010">
    <property type="protein sequence ID" value="KAA0690510.1"/>
    <property type="molecule type" value="Genomic_DNA"/>
</dbReference>
<comment type="similarity">
    <text evidence="1 2">Belongs to the arylamine N-acetyltransferase family.</text>
</comment>
<proteinExistence type="inferred from homology"/>
<dbReference type="Gene3D" id="3.30.2140.10">
    <property type="entry name" value="Arylamine N-acetyltransferase"/>
    <property type="match status" value="1"/>
</dbReference>
<comment type="caution">
    <text evidence="3">The sequence shown here is derived from an EMBL/GenBank/DDBJ whole genome shotgun (WGS) entry which is preliminary data.</text>
</comment>
<keyword evidence="4" id="KW-1185">Reference proteome</keyword>
<dbReference type="RefSeq" id="WP_149334497.1">
    <property type="nucleotide sequence ID" value="NZ_QOVF01000010.1"/>
</dbReference>
<evidence type="ECO:0000256" key="2">
    <source>
        <dbReference type="RuleBase" id="RU003452"/>
    </source>
</evidence>
<reference evidence="3 4" key="1">
    <citation type="submission" date="2018-07" db="EMBL/GenBank/DDBJ databases">
        <title>Pseudomonas laoshanensis sp. nov., isolated from soil.</title>
        <authorList>
            <person name="Sun J."/>
            <person name="Yu L."/>
            <person name="Wang M."/>
            <person name="Zhang C."/>
        </authorList>
    </citation>
    <scope>NUCLEOTIDE SEQUENCE [LARGE SCALE GENOMIC DNA]</scope>
    <source>
        <strain evidence="3 4">Y22</strain>
    </source>
</reference>
<dbReference type="InterPro" id="IPR001447">
    <property type="entry name" value="Arylamine_N-AcTrfase"/>
</dbReference>
<dbReference type="OrthoDB" id="7181050at2"/>
<gene>
    <name evidence="3" type="ORF">DT594_18160</name>
</gene>
<dbReference type="InterPro" id="IPR038765">
    <property type="entry name" value="Papain-like_cys_pep_sf"/>
</dbReference>
<dbReference type="PRINTS" id="PR01543">
    <property type="entry name" value="ANATRNSFRASE"/>
</dbReference>
<dbReference type="AlphaFoldDB" id="A0A7V7KT05"/>
<dbReference type="PANTHER" id="PTHR11786">
    <property type="entry name" value="N-HYDROXYARYLAMINE O-ACETYLTRANSFERASE"/>
    <property type="match status" value="1"/>
</dbReference>
<evidence type="ECO:0000313" key="3">
    <source>
        <dbReference type="EMBL" id="KAA0690510.1"/>
    </source>
</evidence>
<evidence type="ECO:0000313" key="4">
    <source>
        <dbReference type="Proteomes" id="UP000463138"/>
    </source>
</evidence>
<name>A0A7V7KT05_9GAMM</name>
<organism evidence="3 4">
    <name type="scientific">Halopseudomonas laoshanensis</name>
    <dbReference type="NCBI Taxonomy" id="2268758"/>
    <lineage>
        <taxon>Bacteria</taxon>
        <taxon>Pseudomonadati</taxon>
        <taxon>Pseudomonadota</taxon>
        <taxon>Gammaproteobacteria</taxon>
        <taxon>Pseudomonadales</taxon>
        <taxon>Pseudomonadaceae</taxon>
        <taxon>Halopseudomonas</taxon>
    </lineage>
</organism>
<keyword evidence="3" id="KW-0808">Transferase</keyword>
<dbReference type="PANTHER" id="PTHR11786:SF0">
    <property type="entry name" value="ARYLAMINE N-ACETYLTRANSFERASE 4-RELATED"/>
    <property type="match status" value="1"/>
</dbReference>
<sequence length="286" mass="32742">MTSFSQILNNHPSASWDSAKLNLEAYLQRIDYQGSLAPTIATLRALTLTHLDAISFENLDIIAGESIDIDLLRVQKKLLGQGRGGYCHEHNTLFAAVLERLGFAVQGRSARILMGTSEQEMTAVGHTLLNVQLNGSDWLVDVGVGNVGPREPIELKAWNQVTQAAWRYRLDRVARHWVLRYWREDGWFNIYQFSDEPYYRDDYAHHNYYVSTHPASPFTQQLVAQYNGATVRYALTGLRLKTFLPEQPVQERLITVEELPEILRSLFRLQIDEVLAEKLMNAVRLK</sequence>
<evidence type="ECO:0000256" key="1">
    <source>
        <dbReference type="ARBA" id="ARBA00006547"/>
    </source>
</evidence>